<protein>
    <submittedName>
        <fullName evidence="13">Cytochrome b/b6</fullName>
    </submittedName>
</protein>
<accession>H5STX5</accession>
<dbReference type="PANTHER" id="PTHR19271">
    <property type="entry name" value="CYTOCHROME B"/>
    <property type="match status" value="1"/>
</dbReference>
<dbReference type="SUPFAM" id="SSF81342">
    <property type="entry name" value="Transmembrane di-heme cytochromes"/>
    <property type="match status" value="1"/>
</dbReference>
<dbReference type="InterPro" id="IPR027387">
    <property type="entry name" value="Cytb/b6-like_sf"/>
</dbReference>
<dbReference type="EMBL" id="AP011803">
    <property type="protein sequence ID" value="BAL59975.1"/>
    <property type="molecule type" value="Genomic_DNA"/>
</dbReference>
<evidence type="ECO:0000313" key="13">
    <source>
        <dbReference type="EMBL" id="BAL59975.1"/>
    </source>
</evidence>
<evidence type="ECO:0000259" key="12">
    <source>
        <dbReference type="PROSITE" id="PS51003"/>
    </source>
</evidence>
<dbReference type="Pfam" id="PF00032">
    <property type="entry name" value="Cytochrom_B_C"/>
    <property type="match status" value="1"/>
</dbReference>
<reference evidence="13" key="2">
    <citation type="journal article" date="2012" name="PLoS ONE">
        <title>A Deeply Branching Thermophilic Bacterium with an Ancient Acetyl-CoA Pathway Dominates a Subsurface Ecosystem.</title>
        <authorList>
            <person name="Takami H."/>
            <person name="Noguchi H."/>
            <person name="Takaki Y."/>
            <person name="Uchiyama I."/>
            <person name="Toyoda A."/>
            <person name="Nishi S."/>
            <person name="Chee G.-J."/>
            <person name="Arai W."/>
            <person name="Nunoura T."/>
            <person name="Itoh T."/>
            <person name="Hattori M."/>
            <person name="Takai K."/>
        </authorList>
    </citation>
    <scope>NUCLEOTIDE SEQUENCE</scope>
</reference>
<feature type="transmembrane region" description="Helical" evidence="10">
    <location>
        <begin position="175"/>
        <end position="197"/>
    </location>
</feature>
<keyword evidence="8" id="KW-0408">Iron</keyword>
<keyword evidence="2" id="KW-0813">Transport</keyword>
<evidence type="ECO:0000256" key="3">
    <source>
        <dbReference type="ARBA" id="ARBA00022617"/>
    </source>
</evidence>
<feature type="transmembrane region" description="Helical" evidence="10">
    <location>
        <begin position="221"/>
        <end position="243"/>
    </location>
</feature>
<keyword evidence="9 10" id="KW-0472">Membrane</keyword>
<keyword evidence="4 10" id="KW-0812">Transmembrane</keyword>
<dbReference type="InterPro" id="IPR005797">
    <property type="entry name" value="Cyt_b/b6_N"/>
</dbReference>
<evidence type="ECO:0000256" key="7">
    <source>
        <dbReference type="ARBA" id="ARBA00022989"/>
    </source>
</evidence>
<dbReference type="GO" id="GO:0016491">
    <property type="term" value="F:oxidoreductase activity"/>
    <property type="evidence" value="ECO:0007669"/>
    <property type="project" value="InterPro"/>
</dbReference>
<dbReference type="AlphaFoldDB" id="H5STX5"/>
<keyword evidence="5" id="KW-0479">Metal-binding</keyword>
<dbReference type="GO" id="GO:0046872">
    <property type="term" value="F:metal ion binding"/>
    <property type="evidence" value="ECO:0007669"/>
    <property type="project" value="UniProtKB-KW"/>
</dbReference>
<keyword evidence="7 10" id="KW-1133">Transmembrane helix</keyword>
<evidence type="ECO:0000256" key="10">
    <source>
        <dbReference type="SAM" id="Phobius"/>
    </source>
</evidence>
<dbReference type="InterPro" id="IPR005798">
    <property type="entry name" value="Cyt_b/b6_C"/>
</dbReference>
<sequence length="325" mass="36460">MNALVRVRELLRAELRQLAPPGVGFWQIVGGLTLFLLFLEITTGILLMVYYRPSADEAYESVFYIINDVQLGWLIHGIHRWGAQLFILLVVVHLLRVYFHEAYRERELNWVIGVLLLLVVGAFAFTGTLLVWDQKAFWGIDAVRRVLADVPLVGKAILYFLWGGLELDANALLRFYVFHVGLLPWIAIGLVMGHLYLVSRQGLYQKSTITEQKSEQTYGDVVLRGLIFVVLSFGIVLTLAVLFPVELSGRADPLQFEQVKPAWYFLPAYGLLRLLPQGMGLALLGLGMIGLFLVPLLGRHRVIAWGIGIVTVAIIVLLGILGWQG</sequence>
<proteinExistence type="predicted"/>
<dbReference type="GO" id="GO:0009055">
    <property type="term" value="F:electron transfer activity"/>
    <property type="evidence" value="ECO:0007669"/>
    <property type="project" value="InterPro"/>
</dbReference>
<dbReference type="Pfam" id="PF00033">
    <property type="entry name" value="Cytochrome_B"/>
    <property type="match status" value="1"/>
</dbReference>
<dbReference type="PROSITE" id="PS51002">
    <property type="entry name" value="CYTB_NTER"/>
    <property type="match status" value="1"/>
</dbReference>
<evidence type="ECO:0000256" key="1">
    <source>
        <dbReference type="ARBA" id="ARBA00004141"/>
    </source>
</evidence>
<dbReference type="InterPro" id="IPR016174">
    <property type="entry name" value="Di-haem_cyt_TM"/>
</dbReference>
<evidence type="ECO:0000256" key="6">
    <source>
        <dbReference type="ARBA" id="ARBA00022982"/>
    </source>
</evidence>
<feature type="transmembrane region" description="Helical" evidence="10">
    <location>
        <begin position="111"/>
        <end position="132"/>
    </location>
</feature>
<feature type="transmembrane region" description="Helical" evidence="10">
    <location>
        <begin position="302"/>
        <end position="323"/>
    </location>
</feature>
<dbReference type="GO" id="GO:0016020">
    <property type="term" value="C:membrane"/>
    <property type="evidence" value="ECO:0007669"/>
    <property type="project" value="UniProtKB-SubCell"/>
</dbReference>
<evidence type="ECO:0000256" key="5">
    <source>
        <dbReference type="ARBA" id="ARBA00022723"/>
    </source>
</evidence>
<evidence type="ECO:0000256" key="9">
    <source>
        <dbReference type="ARBA" id="ARBA00023136"/>
    </source>
</evidence>
<feature type="transmembrane region" description="Helical" evidence="10">
    <location>
        <begin position="25"/>
        <end position="51"/>
    </location>
</feature>
<organism evidence="13">
    <name type="scientific">Acetithermum autotrophicum</name>
    <dbReference type="NCBI Taxonomy" id="1446466"/>
    <lineage>
        <taxon>Bacteria</taxon>
        <taxon>Candidatus Bipolaricaulota</taxon>
        <taxon>Candidatus Acetithermum</taxon>
    </lineage>
</organism>
<evidence type="ECO:0000256" key="4">
    <source>
        <dbReference type="ARBA" id="ARBA00022692"/>
    </source>
</evidence>
<evidence type="ECO:0000256" key="8">
    <source>
        <dbReference type="ARBA" id="ARBA00023004"/>
    </source>
</evidence>
<reference evidence="13" key="1">
    <citation type="journal article" date="2005" name="Environ. Microbiol.">
        <title>Genetic and functional properties of uncultivated thermophilic crenarchaeotes from a subsurface gold mine as revealed by analysis of genome fragments.</title>
        <authorList>
            <person name="Nunoura T."/>
            <person name="Hirayama H."/>
            <person name="Takami H."/>
            <person name="Oida H."/>
            <person name="Nishi S."/>
            <person name="Shimamura S."/>
            <person name="Suzuki Y."/>
            <person name="Inagaki F."/>
            <person name="Takai K."/>
            <person name="Nealson K.H."/>
            <person name="Horikoshi K."/>
        </authorList>
    </citation>
    <scope>NUCLEOTIDE SEQUENCE</scope>
</reference>
<feature type="transmembrane region" description="Helical" evidence="10">
    <location>
        <begin position="81"/>
        <end position="99"/>
    </location>
</feature>
<evidence type="ECO:0000259" key="11">
    <source>
        <dbReference type="PROSITE" id="PS51002"/>
    </source>
</evidence>
<name>H5STX5_ACEAU</name>
<dbReference type="InterPro" id="IPR036150">
    <property type="entry name" value="Cyt_b/b6_C_sf"/>
</dbReference>
<feature type="domain" description="Cytochrome b/b6 N-terminal region profile" evidence="11">
    <location>
        <begin position="1"/>
        <end position="207"/>
    </location>
</feature>
<evidence type="ECO:0000256" key="2">
    <source>
        <dbReference type="ARBA" id="ARBA00022448"/>
    </source>
</evidence>
<keyword evidence="3" id="KW-0349">Heme</keyword>
<dbReference type="GO" id="GO:0022904">
    <property type="term" value="P:respiratory electron transport chain"/>
    <property type="evidence" value="ECO:0007669"/>
    <property type="project" value="InterPro"/>
</dbReference>
<dbReference type="PROSITE" id="PS51003">
    <property type="entry name" value="CYTB_CTER"/>
    <property type="match status" value="1"/>
</dbReference>
<dbReference type="PANTHER" id="PTHR19271:SF16">
    <property type="entry name" value="CYTOCHROME B"/>
    <property type="match status" value="1"/>
</dbReference>
<keyword evidence="6" id="KW-0249">Electron transport</keyword>
<dbReference type="SUPFAM" id="SSF81648">
    <property type="entry name" value="a domain/subunit of cytochrome bc1 complex (Ubiquinol-cytochrome c reductase)"/>
    <property type="match status" value="1"/>
</dbReference>
<gene>
    <name evidence="13" type="ORF">HGMM_OP4C611</name>
</gene>
<dbReference type="Gene3D" id="1.20.810.10">
    <property type="entry name" value="Cytochrome Bc1 Complex, Chain C"/>
    <property type="match status" value="1"/>
</dbReference>
<feature type="transmembrane region" description="Helical" evidence="10">
    <location>
        <begin position="274"/>
        <end position="295"/>
    </location>
</feature>
<feature type="domain" description="Cytochrome b/b6 C-terminal region profile" evidence="12">
    <location>
        <begin position="258"/>
        <end position="325"/>
    </location>
</feature>
<comment type="subcellular location">
    <subcellularLocation>
        <location evidence="1">Membrane</location>
        <topology evidence="1">Multi-pass membrane protein</topology>
    </subcellularLocation>
</comment>